<dbReference type="InterPro" id="IPR047211">
    <property type="entry name" value="POXB-like"/>
</dbReference>
<evidence type="ECO:0000259" key="6">
    <source>
        <dbReference type="Pfam" id="PF02776"/>
    </source>
</evidence>
<dbReference type="PANTHER" id="PTHR42981:SF2">
    <property type="entry name" value="PYRUVATE DEHYDROGENASE [UBIQUINONE]"/>
    <property type="match status" value="1"/>
</dbReference>
<sequence length="604" mass="65582">MALLVSDHMVSRLKDWGVSRIFGYSGDGINTFLSAVRRGGIPFVQARHEEAAGFMAVAHSKFSVGQFGLEARKPAADLGVVVSTQGPGAVHLLNALYDAKLDSVPVLAIVGQQNRPALGSDYQQEIDLEALFADVACYREEVATPVQLRPVMDRAIRSALAKSGPAVVIVPHDVQQMGMDEPDGTHAQMPTAAQWQPPRTIPSDPEIKEAAALLDSSRRIAFLVGQGARHAQEEVERLARHVDAAVVTSLLGKPYIDESSPMSAGVMGHLGTTASAAVLNECDALLIIGSNDPWTEFYPPPGQARAVQIDISASRLGNRYPIEVGLAGEAAATLRELRANLAGAPGHRRAWREQVQHHVANWHQLRRERAAVPMNGVNPEALVAELSAQLPEQAQIALDVGSCVYWYARQLSVPPKASAHLCSTLASMGAGVPYGLAAKLLHPDRPAIVLAGDGGMQMSGIAELITVADRWRQWEDPRFVVCVLANKDLAEVSWEQRETEGDPRFQQSQQLPHFSYAQYAKMLGLAGIEVQPGEDLEDLWRLALSERRPVVLEVHTDPNTPLLPPRASDKQLESMMSGLREEDNAEGLDLLQKYVDLERRIAGA</sequence>
<dbReference type="GO" id="GO:0030976">
    <property type="term" value="F:thiamine pyrophosphate binding"/>
    <property type="evidence" value="ECO:0007669"/>
    <property type="project" value="InterPro"/>
</dbReference>
<keyword evidence="8" id="KW-1185">Reference proteome</keyword>
<dbReference type="Pfam" id="PF02776">
    <property type="entry name" value="TPP_enzyme_N"/>
    <property type="match status" value="1"/>
</dbReference>
<dbReference type="GO" id="GO:0003824">
    <property type="term" value="F:catalytic activity"/>
    <property type="evidence" value="ECO:0007669"/>
    <property type="project" value="InterPro"/>
</dbReference>
<dbReference type="SUPFAM" id="SSF52518">
    <property type="entry name" value="Thiamin diphosphate-binding fold (THDP-binding)"/>
    <property type="match status" value="2"/>
</dbReference>
<accession>A0A4Y4DN47</accession>
<dbReference type="InterPro" id="IPR012001">
    <property type="entry name" value="Thiamin_PyroP_enz_TPP-bd_dom"/>
</dbReference>
<evidence type="ECO:0000313" key="7">
    <source>
        <dbReference type="EMBL" id="GED05030.1"/>
    </source>
</evidence>
<evidence type="ECO:0000259" key="4">
    <source>
        <dbReference type="Pfam" id="PF00205"/>
    </source>
</evidence>
<dbReference type="InterPro" id="IPR029035">
    <property type="entry name" value="DHS-like_NAD/FAD-binding_dom"/>
</dbReference>
<dbReference type="Gene3D" id="3.40.50.970">
    <property type="match status" value="2"/>
</dbReference>
<dbReference type="Proteomes" id="UP000316612">
    <property type="component" value="Unassembled WGS sequence"/>
</dbReference>
<feature type="domain" description="Thiamine pyrophosphate enzyme N-terminal TPP-binding" evidence="6">
    <location>
        <begin position="5"/>
        <end position="130"/>
    </location>
</feature>
<dbReference type="InterPro" id="IPR029061">
    <property type="entry name" value="THDP-binding"/>
</dbReference>
<keyword evidence="2 3" id="KW-0786">Thiamine pyrophosphate</keyword>
<dbReference type="InterPro" id="IPR000399">
    <property type="entry name" value="TPP-bd_CS"/>
</dbReference>
<dbReference type="GO" id="GO:0000287">
    <property type="term" value="F:magnesium ion binding"/>
    <property type="evidence" value="ECO:0007669"/>
    <property type="project" value="InterPro"/>
</dbReference>
<comment type="similarity">
    <text evidence="1 3">Belongs to the TPP enzyme family.</text>
</comment>
<reference evidence="7 8" key="1">
    <citation type="submission" date="2019-06" db="EMBL/GenBank/DDBJ databases">
        <title>Whole genome shotgun sequence of Glutamicibacter uratoxydans NBRC 15515.</title>
        <authorList>
            <person name="Hosoyama A."/>
            <person name="Uohara A."/>
            <person name="Ohji S."/>
            <person name="Ichikawa N."/>
        </authorList>
    </citation>
    <scope>NUCLEOTIDE SEQUENCE [LARGE SCALE GENOMIC DNA]</scope>
    <source>
        <strain evidence="7 8">NBRC 15515</strain>
    </source>
</reference>
<feature type="domain" description="Thiamine pyrophosphate enzyme TPP-binding" evidence="5">
    <location>
        <begin position="399"/>
        <end position="554"/>
    </location>
</feature>
<evidence type="ECO:0000313" key="8">
    <source>
        <dbReference type="Proteomes" id="UP000316612"/>
    </source>
</evidence>
<dbReference type="AlphaFoldDB" id="A0A4Y4DN47"/>
<comment type="caution">
    <text evidence="7">The sequence shown here is derived from an EMBL/GenBank/DDBJ whole genome shotgun (WGS) entry which is preliminary data.</text>
</comment>
<dbReference type="EMBL" id="BJNY01000002">
    <property type="protein sequence ID" value="GED05030.1"/>
    <property type="molecule type" value="Genomic_DNA"/>
</dbReference>
<protein>
    <submittedName>
        <fullName evidence="7">Thiamine pyrophosphate-requiring protein</fullName>
    </submittedName>
</protein>
<dbReference type="OrthoDB" id="4959782at2"/>
<dbReference type="Gene3D" id="3.40.50.1220">
    <property type="entry name" value="TPP-binding domain"/>
    <property type="match status" value="1"/>
</dbReference>
<evidence type="ECO:0000256" key="2">
    <source>
        <dbReference type="ARBA" id="ARBA00023052"/>
    </source>
</evidence>
<dbReference type="Pfam" id="PF02775">
    <property type="entry name" value="TPP_enzyme_C"/>
    <property type="match status" value="1"/>
</dbReference>
<dbReference type="InterPro" id="IPR011766">
    <property type="entry name" value="TPP_enzyme_TPP-bd"/>
</dbReference>
<dbReference type="RefSeq" id="WP_141361700.1">
    <property type="nucleotide sequence ID" value="NZ_BAAAJL010000003.1"/>
</dbReference>
<proteinExistence type="inferred from homology"/>
<evidence type="ECO:0000256" key="3">
    <source>
        <dbReference type="RuleBase" id="RU362132"/>
    </source>
</evidence>
<dbReference type="SUPFAM" id="SSF52467">
    <property type="entry name" value="DHS-like NAD/FAD-binding domain"/>
    <property type="match status" value="1"/>
</dbReference>
<organism evidence="7 8">
    <name type="scientific">Glutamicibacter uratoxydans</name>
    <name type="common">Arthrobacter uratoxydans</name>
    <dbReference type="NCBI Taxonomy" id="43667"/>
    <lineage>
        <taxon>Bacteria</taxon>
        <taxon>Bacillati</taxon>
        <taxon>Actinomycetota</taxon>
        <taxon>Actinomycetes</taxon>
        <taxon>Micrococcales</taxon>
        <taxon>Micrococcaceae</taxon>
        <taxon>Glutamicibacter</taxon>
    </lineage>
</organism>
<gene>
    <name evidence="7" type="primary">poxB</name>
    <name evidence="7" type="ORF">AUR04nite_05620</name>
</gene>
<dbReference type="PROSITE" id="PS00187">
    <property type="entry name" value="TPP_ENZYMES"/>
    <property type="match status" value="1"/>
</dbReference>
<dbReference type="InterPro" id="IPR047210">
    <property type="entry name" value="TPP_PYR_POXB-like"/>
</dbReference>
<dbReference type="PANTHER" id="PTHR42981">
    <property type="entry name" value="PYRUVATE DEHYDROGENASE [UBIQUINONE]"/>
    <property type="match status" value="1"/>
</dbReference>
<feature type="domain" description="Thiamine pyrophosphate enzyme central" evidence="4">
    <location>
        <begin position="207"/>
        <end position="337"/>
    </location>
</feature>
<dbReference type="Pfam" id="PF00205">
    <property type="entry name" value="TPP_enzyme_M"/>
    <property type="match status" value="1"/>
</dbReference>
<dbReference type="InterPro" id="IPR012000">
    <property type="entry name" value="Thiamin_PyroP_enz_cen_dom"/>
</dbReference>
<dbReference type="CDD" id="cd07039">
    <property type="entry name" value="TPP_PYR_POX"/>
    <property type="match status" value="1"/>
</dbReference>
<dbReference type="NCBIfam" id="NF006129">
    <property type="entry name" value="PRK08273.1"/>
    <property type="match status" value="1"/>
</dbReference>
<evidence type="ECO:0000256" key="1">
    <source>
        <dbReference type="ARBA" id="ARBA00007812"/>
    </source>
</evidence>
<evidence type="ECO:0000259" key="5">
    <source>
        <dbReference type="Pfam" id="PF02775"/>
    </source>
</evidence>
<name>A0A4Y4DN47_GLUUR</name>